<evidence type="ECO:0000259" key="1">
    <source>
        <dbReference type="Pfam" id="PF07883"/>
    </source>
</evidence>
<dbReference type="OrthoDB" id="5295742at2"/>
<proteinExistence type="predicted"/>
<protein>
    <recommendedName>
        <fullName evidence="1">Cupin type-2 domain-containing protein</fullName>
    </recommendedName>
</protein>
<reference evidence="2 3" key="1">
    <citation type="submission" date="2016-03" db="EMBL/GenBank/DDBJ databases">
        <authorList>
            <person name="Ploux O."/>
        </authorList>
    </citation>
    <scope>NUCLEOTIDE SEQUENCE [LARGE SCALE GENOMIC DNA]</scope>
    <source>
        <strain evidence="2 3">BER2</strain>
    </source>
</reference>
<dbReference type="InterPro" id="IPR014710">
    <property type="entry name" value="RmlC-like_jellyroll"/>
</dbReference>
<dbReference type="InterPro" id="IPR013096">
    <property type="entry name" value="Cupin_2"/>
</dbReference>
<dbReference type="Gene3D" id="2.60.120.10">
    <property type="entry name" value="Jelly Rolls"/>
    <property type="match status" value="1"/>
</dbReference>
<dbReference type="Proteomes" id="UP000075391">
    <property type="component" value="Unassembled WGS sequence"/>
</dbReference>
<dbReference type="Pfam" id="PF07883">
    <property type="entry name" value="Cupin_2"/>
    <property type="match status" value="1"/>
</dbReference>
<dbReference type="AlphaFoldDB" id="A0A150WIR8"/>
<dbReference type="SUPFAM" id="SSF51182">
    <property type="entry name" value="RmlC-like cupins"/>
    <property type="match status" value="1"/>
</dbReference>
<organism evidence="2 3">
    <name type="scientific">Bdellovibrio bacteriovorus</name>
    <dbReference type="NCBI Taxonomy" id="959"/>
    <lineage>
        <taxon>Bacteria</taxon>
        <taxon>Pseudomonadati</taxon>
        <taxon>Bdellovibrionota</taxon>
        <taxon>Bdellovibrionia</taxon>
        <taxon>Bdellovibrionales</taxon>
        <taxon>Pseudobdellovibrionaceae</taxon>
        <taxon>Bdellovibrio</taxon>
    </lineage>
</organism>
<dbReference type="InterPro" id="IPR011051">
    <property type="entry name" value="RmlC_Cupin_sf"/>
</dbReference>
<sequence length="101" mass="11395">MIITRWQAPIVPSKEQVHMILESEGLEPYDEVYEPQMKVQDHRHPFAEVRVIVSGEMIFNISGNQFVLRPGDRVEIPANTKHSHTAQGAQGCVCVCAQRAI</sequence>
<evidence type="ECO:0000313" key="2">
    <source>
        <dbReference type="EMBL" id="KYG63514.1"/>
    </source>
</evidence>
<evidence type="ECO:0000313" key="3">
    <source>
        <dbReference type="Proteomes" id="UP000075391"/>
    </source>
</evidence>
<name>A0A150WIR8_BDEBC</name>
<feature type="domain" description="Cupin type-2" evidence="1">
    <location>
        <begin position="32"/>
        <end position="96"/>
    </location>
</feature>
<dbReference type="RefSeq" id="WP_063243851.1">
    <property type="nucleotide sequence ID" value="NZ_CP168967.1"/>
</dbReference>
<comment type="caution">
    <text evidence="2">The sequence shown here is derived from an EMBL/GenBank/DDBJ whole genome shotgun (WGS) entry which is preliminary data.</text>
</comment>
<dbReference type="EMBL" id="LUKF01000014">
    <property type="protein sequence ID" value="KYG63514.1"/>
    <property type="molecule type" value="Genomic_DNA"/>
</dbReference>
<accession>A0A150WIR8</accession>
<gene>
    <name evidence="2" type="ORF">AZI85_05680</name>
</gene>